<dbReference type="InterPro" id="IPR001387">
    <property type="entry name" value="Cro/C1-type_HTH"/>
</dbReference>
<dbReference type="Proteomes" id="UP000596351">
    <property type="component" value="Plasmid p1"/>
</dbReference>
<keyword evidence="2" id="KW-0614">Plasmid</keyword>
<gene>
    <name evidence="2" type="ORF">D4A92_21940</name>
</gene>
<sequence>MEPFATNLRRRAEQLGITNAEVARRAGLSDRRYGNYVSGRREPDLSTLVRIAAVLAITVDELVGSISDNGVRTSEEIFQERIASALQALRADDLQRLAIMIEALASTPRSGT</sequence>
<accession>A0ABX7F1K5</accession>
<reference evidence="2 3" key="1">
    <citation type="submission" date="2018-09" db="EMBL/GenBank/DDBJ databases">
        <title>Rhizobium sp. MAE2-X.</title>
        <authorList>
            <person name="Lee Y."/>
            <person name="Jeon C.O."/>
        </authorList>
    </citation>
    <scope>NUCLEOTIDE SEQUENCE [LARGE SCALE GENOMIC DNA]</scope>
    <source>
        <strain evidence="2 3">MAE2-X</strain>
        <plasmid evidence="2 3">p1</plasmid>
    </source>
</reference>
<geneLocation type="plasmid" evidence="2 3">
    <name>p1</name>
</geneLocation>
<dbReference type="CDD" id="cd00093">
    <property type="entry name" value="HTH_XRE"/>
    <property type="match status" value="1"/>
</dbReference>
<evidence type="ECO:0000313" key="3">
    <source>
        <dbReference type="Proteomes" id="UP000596351"/>
    </source>
</evidence>
<feature type="domain" description="HTH cro/C1-type" evidence="1">
    <location>
        <begin position="8"/>
        <end position="62"/>
    </location>
</feature>
<dbReference type="EMBL" id="CP032406">
    <property type="protein sequence ID" value="QRF54202.1"/>
    <property type="molecule type" value="Genomic_DNA"/>
</dbReference>
<evidence type="ECO:0000259" key="1">
    <source>
        <dbReference type="PROSITE" id="PS50943"/>
    </source>
</evidence>
<dbReference type="InterPro" id="IPR010982">
    <property type="entry name" value="Lambda_DNA-bd_dom_sf"/>
</dbReference>
<proteinExistence type="predicted"/>
<dbReference type="Pfam" id="PF01381">
    <property type="entry name" value="HTH_3"/>
    <property type="match status" value="1"/>
</dbReference>
<dbReference type="RefSeq" id="WP_203020608.1">
    <property type="nucleotide sequence ID" value="NZ_CP032406.1"/>
</dbReference>
<organism evidence="2 3">
    <name type="scientific">Rhizobium rosettiformans</name>
    <dbReference type="NCBI Taxonomy" id="1368430"/>
    <lineage>
        <taxon>Bacteria</taxon>
        <taxon>Pseudomonadati</taxon>
        <taxon>Pseudomonadota</taxon>
        <taxon>Alphaproteobacteria</taxon>
        <taxon>Hyphomicrobiales</taxon>
        <taxon>Rhizobiaceae</taxon>
        <taxon>Rhizobium/Agrobacterium group</taxon>
        <taxon>Rhizobium</taxon>
    </lineage>
</organism>
<dbReference type="SMART" id="SM00530">
    <property type="entry name" value="HTH_XRE"/>
    <property type="match status" value="1"/>
</dbReference>
<protein>
    <submittedName>
        <fullName evidence="2">XRE family transcriptional regulator</fullName>
    </submittedName>
</protein>
<dbReference type="SUPFAM" id="SSF47413">
    <property type="entry name" value="lambda repressor-like DNA-binding domains"/>
    <property type="match status" value="1"/>
</dbReference>
<dbReference type="PROSITE" id="PS50943">
    <property type="entry name" value="HTH_CROC1"/>
    <property type="match status" value="1"/>
</dbReference>
<name>A0ABX7F1K5_9HYPH</name>
<evidence type="ECO:0000313" key="2">
    <source>
        <dbReference type="EMBL" id="QRF54202.1"/>
    </source>
</evidence>
<keyword evidence="3" id="KW-1185">Reference proteome</keyword>
<dbReference type="Gene3D" id="1.10.260.40">
    <property type="entry name" value="lambda repressor-like DNA-binding domains"/>
    <property type="match status" value="1"/>
</dbReference>